<accession>A0A6G4D871</accession>
<reference evidence="1 4" key="1">
    <citation type="submission" date="2019-04" db="EMBL/GenBank/DDBJ databases">
        <title>Genome sequencing of Clostridium botulinum Groups I-IV and Clostridium butyricum.</title>
        <authorList>
            <person name="Brunt J."/>
            <person name="Van Vliet A.H.M."/>
            <person name="Stringer S.C."/>
            <person name="Carter A.T."/>
            <person name="Peck M.W."/>
        </authorList>
    </citation>
    <scope>NUCLEOTIDE SEQUENCE</scope>
    <source>
        <strain evidence="3">7221C</strain>
        <strain evidence="1">Colworth BL165</strain>
        <strain evidence="2 4">IFR 18/049</strain>
    </source>
</reference>
<dbReference type="EMBL" id="SWNS01000001">
    <property type="protein sequence ID" value="NFD87092.1"/>
    <property type="molecule type" value="Genomic_DNA"/>
</dbReference>
<comment type="caution">
    <text evidence="1">The sequence shown here is derived from an EMBL/GenBank/DDBJ whole genome shotgun (WGS) entry which is preliminary data.</text>
</comment>
<name>A0A6G4D871_CLOBO</name>
<protein>
    <submittedName>
        <fullName evidence="1">Uncharacterized protein</fullName>
    </submittedName>
</protein>
<evidence type="ECO:0000313" key="1">
    <source>
        <dbReference type="EMBL" id="NFD87092.1"/>
    </source>
</evidence>
<evidence type="ECO:0000313" key="4">
    <source>
        <dbReference type="Proteomes" id="UP000481363"/>
    </source>
</evidence>
<dbReference type="EMBL" id="SXDK01000001">
    <property type="protein sequence ID" value="NFU58749.1"/>
    <property type="molecule type" value="Genomic_DNA"/>
</dbReference>
<organism evidence="1">
    <name type="scientific">Clostridium botulinum</name>
    <dbReference type="NCBI Taxonomy" id="1491"/>
    <lineage>
        <taxon>Bacteria</taxon>
        <taxon>Bacillati</taxon>
        <taxon>Bacillota</taxon>
        <taxon>Clostridia</taxon>
        <taxon>Eubacteriales</taxon>
        <taxon>Clostridiaceae</taxon>
        <taxon>Clostridium</taxon>
    </lineage>
</organism>
<dbReference type="EMBL" id="SWNT01000001">
    <property type="protein sequence ID" value="NFF69766.1"/>
    <property type="molecule type" value="Genomic_DNA"/>
</dbReference>
<evidence type="ECO:0000313" key="3">
    <source>
        <dbReference type="EMBL" id="NFU58749.1"/>
    </source>
</evidence>
<evidence type="ECO:0000313" key="2">
    <source>
        <dbReference type="EMBL" id="NFF69766.1"/>
    </source>
</evidence>
<dbReference type="AlphaFoldDB" id="A0A6G4D871"/>
<proteinExistence type="predicted"/>
<dbReference type="Proteomes" id="UP000785180">
    <property type="component" value="Unassembled WGS sequence"/>
</dbReference>
<gene>
    <name evidence="2" type="ORF">FCV11_01365</name>
    <name evidence="1" type="ORF">FCV13_03490</name>
    <name evidence="3" type="ORF">FDF67_00820</name>
</gene>
<dbReference type="Proteomes" id="UP000481363">
    <property type="component" value="Unassembled WGS sequence"/>
</dbReference>
<sequence>MRRGCIAMQINPSILNAKYIYLDWNVIKYMKEPRLDKGDLDNRFKDMIFRLKGKYKMPYSMAHIKDRANNYKSEYYDKVKEDFDFAETINDMLCLGIHDASPVIVQESMMKCFNDYITEPEKKLSIKDEDMICSFNVDMTRMDISHPMYDFFKSHGGRYSAQNMGIFLKEMYASIFEDVSRYKILREYIKKMDLKNNFNQAYSLGEKIMLDRLLYHMFSFLDSFKDDEETLIKKWPKIAEKWFSLNNEYVGSDLLLIQGYTLLDMHPLFNDKLKKGKNTLDNIIRDGNHCFYASKGQYFVSEDAYTRKKTAFLYAAYDIKTKVVSEAEFLNYFDF</sequence>